<sequence length="186" mass="20684">MSHREEASGKTQDTLEKLCLSAGLGTPRGPPGRAGGSVWGAGLFLLSGWAQGEQANRDDAERSRQFQHYAYWQRPGSRPERERRKDKEKGRKGGTRNVFDTTKFKNINSNQKRPDKQGCRLAGCRLPPPRSTRGRRQLRGRAANRSTVAVTLVERLAGLLHATQPTFRAPDPGWSLVPHHISPLLS</sequence>
<comment type="caution">
    <text evidence="1">The sequence shown here is derived from an EMBL/GenBank/DDBJ whole genome shotgun (WGS) entry which is preliminary data.</text>
</comment>
<keyword evidence="2" id="KW-1185">Reference proteome</keyword>
<evidence type="ECO:0000313" key="1">
    <source>
        <dbReference type="EMBL" id="KAI3359219.1"/>
    </source>
</evidence>
<organism evidence="1 2">
    <name type="scientific">Scortum barcoo</name>
    <name type="common">barcoo grunter</name>
    <dbReference type="NCBI Taxonomy" id="214431"/>
    <lineage>
        <taxon>Eukaryota</taxon>
        <taxon>Metazoa</taxon>
        <taxon>Chordata</taxon>
        <taxon>Craniata</taxon>
        <taxon>Vertebrata</taxon>
        <taxon>Euteleostomi</taxon>
        <taxon>Actinopterygii</taxon>
        <taxon>Neopterygii</taxon>
        <taxon>Teleostei</taxon>
        <taxon>Neoteleostei</taxon>
        <taxon>Acanthomorphata</taxon>
        <taxon>Eupercaria</taxon>
        <taxon>Centrarchiformes</taxon>
        <taxon>Terapontoidei</taxon>
        <taxon>Terapontidae</taxon>
        <taxon>Scortum</taxon>
    </lineage>
</organism>
<gene>
    <name evidence="1" type="ORF">L3Q82_002740</name>
</gene>
<accession>A0ACB8VUM9</accession>
<dbReference type="Proteomes" id="UP000831701">
    <property type="component" value="Chromosome 17"/>
</dbReference>
<name>A0ACB8VUM9_9TELE</name>
<evidence type="ECO:0000313" key="2">
    <source>
        <dbReference type="Proteomes" id="UP000831701"/>
    </source>
</evidence>
<protein>
    <submittedName>
        <fullName evidence="1">Uncharacterized protein</fullName>
    </submittedName>
</protein>
<reference evidence="1" key="1">
    <citation type="submission" date="2022-04" db="EMBL/GenBank/DDBJ databases">
        <title>Jade perch genome.</title>
        <authorList>
            <person name="Chao B."/>
        </authorList>
    </citation>
    <scope>NUCLEOTIDE SEQUENCE</scope>
    <source>
        <strain evidence="1">CB-2022</strain>
    </source>
</reference>
<proteinExistence type="predicted"/>
<dbReference type="EMBL" id="CM041547">
    <property type="protein sequence ID" value="KAI3359219.1"/>
    <property type="molecule type" value="Genomic_DNA"/>
</dbReference>